<dbReference type="GO" id="GO:0008270">
    <property type="term" value="F:zinc ion binding"/>
    <property type="evidence" value="ECO:0007669"/>
    <property type="project" value="InterPro"/>
</dbReference>
<keyword evidence="6" id="KW-0560">Oxidoreductase</keyword>
<dbReference type="Gene3D" id="3.40.50.720">
    <property type="entry name" value="NAD(P)-binding Rossmann-like Domain"/>
    <property type="match status" value="1"/>
</dbReference>
<evidence type="ECO:0000256" key="2">
    <source>
        <dbReference type="ARBA" id="ARBA00010902"/>
    </source>
</evidence>
<dbReference type="GO" id="GO:0051903">
    <property type="term" value="F:S-(hydroxymethyl)glutathione dehydrogenase [NAD(P)+] activity"/>
    <property type="evidence" value="ECO:0007669"/>
    <property type="project" value="TreeGrafter"/>
</dbReference>
<dbReference type="InterPro" id="IPR036291">
    <property type="entry name" value="NAD(P)-bd_dom_sf"/>
</dbReference>
<comment type="subunit">
    <text evidence="3">Homodimer.</text>
</comment>
<comment type="similarity">
    <text evidence="2">Belongs to the zinc-containing alcohol dehydrogenase family. Class-III subfamily.</text>
</comment>
<dbReference type="Pfam" id="PF08240">
    <property type="entry name" value="ADH_N"/>
    <property type="match status" value="1"/>
</dbReference>
<dbReference type="SUPFAM" id="SSF50129">
    <property type="entry name" value="GroES-like"/>
    <property type="match status" value="2"/>
</dbReference>
<dbReference type="Gene3D" id="3.90.180.10">
    <property type="entry name" value="Medium-chain alcohol dehydrogenases, catalytic domain"/>
    <property type="match status" value="1"/>
</dbReference>
<dbReference type="Pfam" id="PF00107">
    <property type="entry name" value="ADH_zinc_N"/>
    <property type="match status" value="1"/>
</dbReference>
<comment type="cofactor">
    <cofactor evidence="1 8">
        <name>Zn(2+)</name>
        <dbReference type="ChEBI" id="CHEBI:29105"/>
    </cofactor>
</comment>
<dbReference type="InterPro" id="IPR002328">
    <property type="entry name" value="ADH_Zn_CS"/>
</dbReference>
<evidence type="ECO:0000313" key="12">
    <source>
        <dbReference type="Proteomes" id="UP001408789"/>
    </source>
</evidence>
<evidence type="ECO:0000259" key="9">
    <source>
        <dbReference type="Pfam" id="PF00107"/>
    </source>
</evidence>
<dbReference type="Proteomes" id="UP001408789">
    <property type="component" value="Unassembled WGS sequence"/>
</dbReference>
<dbReference type="GO" id="GO:0046294">
    <property type="term" value="P:formaldehyde catabolic process"/>
    <property type="evidence" value="ECO:0007669"/>
    <property type="project" value="TreeGrafter"/>
</dbReference>
<evidence type="ECO:0000256" key="6">
    <source>
        <dbReference type="ARBA" id="ARBA00023002"/>
    </source>
</evidence>
<protein>
    <recommendedName>
        <fullName evidence="13">Alcohol dehydrogenase</fullName>
    </recommendedName>
</protein>
<dbReference type="SUPFAM" id="SSF51735">
    <property type="entry name" value="NAD(P)-binding Rossmann-fold domains"/>
    <property type="match status" value="1"/>
</dbReference>
<comment type="caution">
    <text evidence="11">The sequence shown here is derived from an EMBL/GenBank/DDBJ whole genome shotgun (WGS) entry which is preliminary data.</text>
</comment>
<dbReference type="GO" id="GO:0005829">
    <property type="term" value="C:cytosol"/>
    <property type="evidence" value="ECO:0007669"/>
    <property type="project" value="TreeGrafter"/>
</dbReference>
<proteinExistence type="inferred from homology"/>
<evidence type="ECO:0000256" key="3">
    <source>
        <dbReference type="ARBA" id="ARBA00011738"/>
    </source>
</evidence>
<dbReference type="PANTHER" id="PTHR43880">
    <property type="entry name" value="ALCOHOL DEHYDROGENASE"/>
    <property type="match status" value="1"/>
</dbReference>
<dbReference type="PANTHER" id="PTHR43880:SF56">
    <property type="entry name" value="ALCOHOL DEHYDROGENASE-LIKE 4"/>
    <property type="match status" value="1"/>
</dbReference>
<feature type="domain" description="Alcohol dehydrogenase-like C-terminal" evidence="9">
    <location>
        <begin position="214"/>
        <end position="335"/>
    </location>
</feature>
<dbReference type="InterPro" id="IPR011032">
    <property type="entry name" value="GroES-like_sf"/>
</dbReference>
<evidence type="ECO:0000313" key="11">
    <source>
        <dbReference type="EMBL" id="KAK9079792.1"/>
    </source>
</evidence>
<evidence type="ECO:0000256" key="4">
    <source>
        <dbReference type="ARBA" id="ARBA00022723"/>
    </source>
</evidence>
<sequence>MDSKEAASAHSGNEITCTAAVAWGPGQPFSIERIRVQPPQKLEVRIKILFTSICHTDLSAWQGENESQRVYPRILGHEASGVVESVGEGVEDIKEGDHVLTIFNGECGECTYCNNKTTNLCAKFRVDASRSVMRIDGKTRFLTQDGKPIYHFLNTSTFSEYTVIDSACVVKINPKAPLDKMTLFSCCLSTGIGAVNNIAKIHQGSTVAVFGLGPVGLAVIAGAKTRGASTIIGVDINDDKRIKGQKLGMTTFVNPRDVKTSVHEKIREMTEGGVDFSFECAGNLDVLREAFLSTHDGWGLTVLLGIHPTPRTLPLHPMELFEGRTITASVFGGVKGKTQLPLFVDQFMNMEEMKMEEFITHELPFNKIDQAFELLIHGKSLRCLLHL</sequence>
<keyword evidence="4 8" id="KW-0479">Metal-binding</keyword>
<organism evidence="11 12">
    <name type="scientific">Deinandra increscens subsp. villosa</name>
    <dbReference type="NCBI Taxonomy" id="3103831"/>
    <lineage>
        <taxon>Eukaryota</taxon>
        <taxon>Viridiplantae</taxon>
        <taxon>Streptophyta</taxon>
        <taxon>Embryophyta</taxon>
        <taxon>Tracheophyta</taxon>
        <taxon>Spermatophyta</taxon>
        <taxon>Magnoliopsida</taxon>
        <taxon>eudicotyledons</taxon>
        <taxon>Gunneridae</taxon>
        <taxon>Pentapetalae</taxon>
        <taxon>asterids</taxon>
        <taxon>campanulids</taxon>
        <taxon>Asterales</taxon>
        <taxon>Asteraceae</taxon>
        <taxon>Asteroideae</taxon>
        <taxon>Heliantheae alliance</taxon>
        <taxon>Madieae</taxon>
        <taxon>Madiinae</taxon>
        <taxon>Deinandra</taxon>
    </lineage>
</organism>
<feature type="domain" description="Alcohol dehydrogenase-like N-terminal" evidence="10">
    <location>
        <begin position="43"/>
        <end position="173"/>
    </location>
</feature>
<dbReference type="InterPro" id="IPR013149">
    <property type="entry name" value="ADH-like_C"/>
</dbReference>
<gene>
    <name evidence="11" type="ORF">SSX86_001465</name>
</gene>
<dbReference type="EMBL" id="JBCNJP010000003">
    <property type="protein sequence ID" value="KAK9079792.1"/>
    <property type="molecule type" value="Genomic_DNA"/>
</dbReference>
<dbReference type="FunFam" id="3.40.50.720:FF:000003">
    <property type="entry name" value="S-(hydroxymethyl)glutathione dehydrogenase"/>
    <property type="match status" value="1"/>
</dbReference>
<keyword evidence="5 8" id="KW-0862">Zinc</keyword>
<keyword evidence="12" id="KW-1185">Reference proteome</keyword>
<dbReference type="FunFam" id="3.90.180.10:FF:000007">
    <property type="entry name" value="Alcohol dehydrogenase 6"/>
    <property type="match status" value="1"/>
</dbReference>
<dbReference type="InterPro" id="IPR013154">
    <property type="entry name" value="ADH-like_N"/>
</dbReference>
<reference evidence="11 12" key="1">
    <citation type="submission" date="2024-04" db="EMBL/GenBank/DDBJ databases">
        <title>The reference genome of an endangered Asteraceae, Deinandra increscens subsp. villosa, native to the Central Coast of California.</title>
        <authorList>
            <person name="Guilliams M."/>
            <person name="Hasenstab-Lehman K."/>
            <person name="Meyer R."/>
            <person name="Mcevoy S."/>
        </authorList>
    </citation>
    <scope>NUCLEOTIDE SEQUENCE [LARGE SCALE GENOMIC DNA]</scope>
    <source>
        <tissue evidence="11">Leaf</tissue>
    </source>
</reference>
<keyword evidence="7" id="KW-0520">NAD</keyword>
<evidence type="ECO:0000256" key="7">
    <source>
        <dbReference type="ARBA" id="ARBA00023027"/>
    </source>
</evidence>
<accession>A0AAP0DVD7</accession>
<evidence type="ECO:0000256" key="5">
    <source>
        <dbReference type="ARBA" id="ARBA00022833"/>
    </source>
</evidence>
<evidence type="ECO:0000256" key="1">
    <source>
        <dbReference type="ARBA" id="ARBA00001947"/>
    </source>
</evidence>
<name>A0AAP0DVD7_9ASTR</name>
<dbReference type="PROSITE" id="PS00059">
    <property type="entry name" value="ADH_ZINC"/>
    <property type="match status" value="1"/>
</dbReference>
<dbReference type="AlphaFoldDB" id="A0AAP0DVD7"/>
<evidence type="ECO:0008006" key="13">
    <source>
        <dbReference type="Google" id="ProtNLM"/>
    </source>
</evidence>
<evidence type="ECO:0000256" key="8">
    <source>
        <dbReference type="RuleBase" id="RU361277"/>
    </source>
</evidence>
<evidence type="ECO:0000259" key="10">
    <source>
        <dbReference type="Pfam" id="PF08240"/>
    </source>
</evidence>